<reference evidence="4 5" key="1">
    <citation type="submission" date="2024-02" db="EMBL/GenBank/DDBJ databases">
        <title>De novo assembly and annotation of 12 fungi associated with fruit tree decline syndrome in Ontario, Canada.</title>
        <authorList>
            <person name="Sulman M."/>
            <person name="Ellouze W."/>
            <person name="Ilyukhin E."/>
        </authorList>
    </citation>
    <scope>NUCLEOTIDE SEQUENCE [LARGE SCALE GENOMIC DNA]</scope>
    <source>
        <strain evidence="4 5">M1-105</strain>
    </source>
</reference>
<evidence type="ECO:0000313" key="5">
    <source>
        <dbReference type="Proteomes" id="UP001521116"/>
    </source>
</evidence>
<comment type="catalytic activity">
    <reaction evidence="2">
        <text>L-threonyl-[protein] + ATP = O-phospho-L-threonyl-[protein] + ADP + H(+)</text>
        <dbReference type="Rhea" id="RHEA:46608"/>
        <dbReference type="Rhea" id="RHEA-COMP:11060"/>
        <dbReference type="Rhea" id="RHEA-COMP:11605"/>
        <dbReference type="ChEBI" id="CHEBI:15378"/>
        <dbReference type="ChEBI" id="CHEBI:30013"/>
        <dbReference type="ChEBI" id="CHEBI:30616"/>
        <dbReference type="ChEBI" id="CHEBI:61977"/>
        <dbReference type="ChEBI" id="CHEBI:456216"/>
        <dbReference type="EC" id="2.7.11.1"/>
    </reaction>
</comment>
<proteinExistence type="predicted"/>
<dbReference type="Gene3D" id="1.10.510.10">
    <property type="entry name" value="Transferase(Phosphotransferase) domain 1"/>
    <property type="match status" value="1"/>
</dbReference>
<protein>
    <recommendedName>
        <fullName evidence="1">non-specific serine/threonine protein kinase</fullName>
        <ecNumber evidence="1">2.7.11.1</ecNumber>
    </recommendedName>
</protein>
<dbReference type="PROSITE" id="PS00109">
    <property type="entry name" value="PROTEIN_KINASE_TYR"/>
    <property type="match status" value="1"/>
</dbReference>
<evidence type="ECO:0000256" key="1">
    <source>
        <dbReference type="ARBA" id="ARBA00012513"/>
    </source>
</evidence>
<organism evidence="4 5">
    <name type="scientific">Neofusicoccum ribis</name>
    <dbReference type="NCBI Taxonomy" id="45134"/>
    <lineage>
        <taxon>Eukaryota</taxon>
        <taxon>Fungi</taxon>
        <taxon>Dikarya</taxon>
        <taxon>Ascomycota</taxon>
        <taxon>Pezizomycotina</taxon>
        <taxon>Dothideomycetes</taxon>
        <taxon>Dothideomycetes incertae sedis</taxon>
        <taxon>Botryosphaeriales</taxon>
        <taxon>Botryosphaeriaceae</taxon>
        <taxon>Neofusicoccum</taxon>
    </lineage>
</organism>
<keyword evidence="5" id="KW-1185">Reference proteome</keyword>
<dbReference type="Pfam" id="PF06293">
    <property type="entry name" value="Kdo"/>
    <property type="match status" value="1"/>
</dbReference>
<dbReference type="Proteomes" id="UP001521116">
    <property type="component" value="Unassembled WGS sequence"/>
</dbReference>
<comment type="catalytic activity">
    <reaction evidence="3">
        <text>L-seryl-[protein] + ATP = O-phospho-L-seryl-[protein] + ADP + H(+)</text>
        <dbReference type="Rhea" id="RHEA:17989"/>
        <dbReference type="Rhea" id="RHEA-COMP:9863"/>
        <dbReference type="Rhea" id="RHEA-COMP:11604"/>
        <dbReference type="ChEBI" id="CHEBI:15378"/>
        <dbReference type="ChEBI" id="CHEBI:29999"/>
        <dbReference type="ChEBI" id="CHEBI:30616"/>
        <dbReference type="ChEBI" id="CHEBI:83421"/>
        <dbReference type="ChEBI" id="CHEBI:456216"/>
        <dbReference type="EC" id="2.7.11.1"/>
    </reaction>
</comment>
<evidence type="ECO:0000256" key="2">
    <source>
        <dbReference type="ARBA" id="ARBA00047899"/>
    </source>
</evidence>
<accession>A0ABR3SB73</accession>
<evidence type="ECO:0000256" key="3">
    <source>
        <dbReference type="ARBA" id="ARBA00048679"/>
    </source>
</evidence>
<dbReference type="EC" id="2.7.11.1" evidence="1"/>
<comment type="caution">
    <text evidence="4">The sequence shown here is derived from an EMBL/GenBank/DDBJ whole genome shotgun (WGS) entry which is preliminary data.</text>
</comment>
<dbReference type="EMBL" id="JAJVDC020000286">
    <property type="protein sequence ID" value="KAL1615974.1"/>
    <property type="molecule type" value="Genomic_DNA"/>
</dbReference>
<gene>
    <name evidence="4" type="ORF">SLS56_011603</name>
</gene>
<evidence type="ECO:0000313" key="4">
    <source>
        <dbReference type="EMBL" id="KAL1615974.1"/>
    </source>
</evidence>
<dbReference type="InterPro" id="IPR011009">
    <property type="entry name" value="Kinase-like_dom_sf"/>
</dbReference>
<dbReference type="SUPFAM" id="SSF56112">
    <property type="entry name" value="Protein kinase-like (PK-like)"/>
    <property type="match status" value="1"/>
</dbReference>
<dbReference type="InterPro" id="IPR008266">
    <property type="entry name" value="Tyr_kinase_AS"/>
</dbReference>
<sequence length="366" mass="38765">MALHHDRVGHLLGSGGRGGVYAAGTFCPFYGVYDGADLLLDTPCHPRALRLALLQGAPLHEVLAERDDVQHALAETVRLLHDAGVCHGDIRPANIFVHGVGVCLLDSSKSVLRSAVSPVRWQHATRVDRASLRAVFADLDSREARTRPSASRHVLALLNRPHPNDPGYQLQLARHLGRIAQPDPAIIRAALRAVPVPSAQLALVLGLALARTSDADALRVLYSAISRPAPSNNDDDDDDDDGAPAAISLQLLTLAARAASRLEAAGARADMPPGATAVGLFHQAIALASRLRGPAHPNTMGLRVSYVRHLYQQGVYQGVVVVAAGLVADAAAAPALGELRNVLADLERLLRTMTRSVRGDDGDEGV</sequence>
<name>A0ABR3SB73_9PEZI</name>